<comment type="caution">
    <text evidence="3">The sequence shown here is derived from an EMBL/GenBank/DDBJ whole genome shotgun (WGS) entry which is preliminary data.</text>
</comment>
<protein>
    <submittedName>
        <fullName evidence="3">AsmA family protein</fullName>
    </submittedName>
</protein>
<organism evidence="3 4">
    <name type="scientific">Plebeiibacterium sediminum</name>
    <dbReference type="NCBI Taxonomy" id="2992112"/>
    <lineage>
        <taxon>Bacteria</taxon>
        <taxon>Pseudomonadati</taxon>
        <taxon>Bacteroidota</taxon>
        <taxon>Bacteroidia</taxon>
        <taxon>Marinilabiliales</taxon>
        <taxon>Marinilabiliaceae</taxon>
        <taxon>Plebeiibacterium</taxon>
    </lineage>
</organism>
<dbReference type="InterPro" id="IPR007844">
    <property type="entry name" value="AsmA"/>
</dbReference>
<evidence type="ECO:0000259" key="2">
    <source>
        <dbReference type="Pfam" id="PF05170"/>
    </source>
</evidence>
<dbReference type="Proteomes" id="UP001209229">
    <property type="component" value="Unassembled WGS sequence"/>
</dbReference>
<evidence type="ECO:0000313" key="3">
    <source>
        <dbReference type="EMBL" id="MCW3788851.1"/>
    </source>
</evidence>
<reference evidence="3" key="1">
    <citation type="submission" date="2022-10" db="EMBL/GenBank/DDBJ databases">
        <authorList>
            <person name="Yu W.X."/>
        </authorList>
    </citation>
    <scope>NUCLEOTIDE SEQUENCE</scope>
    <source>
        <strain evidence="3">AAT</strain>
    </source>
</reference>
<dbReference type="Pfam" id="PF05170">
    <property type="entry name" value="AsmA"/>
    <property type="match status" value="1"/>
</dbReference>
<feature type="domain" description="AsmA" evidence="2">
    <location>
        <begin position="1"/>
        <end position="200"/>
    </location>
</feature>
<evidence type="ECO:0000313" key="4">
    <source>
        <dbReference type="Proteomes" id="UP001209229"/>
    </source>
</evidence>
<dbReference type="GO" id="GO:0090313">
    <property type="term" value="P:regulation of protein targeting to membrane"/>
    <property type="evidence" value="ECO:0007669"/>
    <property type="project" value="TreeGrafter"/>
</dbReference>
<keyword evidence="1" id="KW-0472">Membrane</keyword>
<feature type="transmembrane region" description="Helical" evidence="1">
    <location>
        <begin position="7"/>
        <end position="26"/>
    </location>
</feature>
<dbReference type="InterPro" id="IPR052894">
    <property type="entry name" value="AsmA-related"/>
</dbReference>
<dbReference type="GO" id="GO:0005886">
    <property type="term" value="C:plasma membrane"/>
    <property type="evidence" value="ECO:0007669"/>
    <property type="project" value="TreeGrafter"/>
</dbReference>
<keyword evidence="4" id="KW-1185">Reference proteome</keyword>
<evidence type="ECO:0000256" key="1">
    <source>
        <dbReference type="SAM" id="Phobius"/>
    </source>
</evidence>
<dbReference type="EMBL" id="JAPDPJ010000068">
    <property type="protein sequence ID" value="MCW3788851.1"/>
    <property type="molecule type" value="Genomic_DNA"/>
</dbReference>
<accession>A0AAE3SH07</accession>
<keyword evidence="1" id="KW-0812">Transmembrane</keyword>
<dbReference type="PANTHER" id="PTHR30441:SF8">
    <property type="entry name" value="DUF748 DOMAIN-CONTAINING PROTEIN"/>
    <property type="match status" value="1"/>
</dbReference>
<proteinExistence type="predicted"/>
<dbReference type="AlphaFoldDB" id="A0AAE3SH07"/>
<name>A0AAE3SH07_9BACT</name>
<dbReference type="RefSeq" id="WP_301192407.1">
    <property type="nucleotide sequence ID" value="NZ_JAPDPJ010000068.1"/>
</dbReference>
<gene>
    <name evidence="3" type="ORF">OM075_20440</name>
</gene>
<sequence>MKKFIKVFAIIIGVFVLLLFITPILLKGKIETLAKEEINKQINATVNWDDFSLSLIRKFPSLSVNMSGLSVIGSQQFEGDTLLSLKDFYVSVDLLSALSGNRLDVETILLDQPFIYAKVLADSTANWDIMKSSTTEVEEEDSEESSSSFGITLEEFEIKDATLKYDDATMALTTSVNHFNLNLSGDLSASSTDLKVNSSIESINLTMEEVRYLNNLSVSLSANMLADMDQMLFTFKENDLMLNRLNLGFDGTIALLDEGYDLDLNLKTKRTDFDAIFGLIPEAFMSYVEGVNTKGNLTLQSTLKGVYVDADHLPAFNVKLIVEDGFVQYPDLPKSIEDINVNFTVDNSGGSADNTISEIKKFHFKLGDNPFDASMIVKNPVSNAQFKGGILGTIDLGSLKDAIPLDSFDIKGIIDANITVDGDLKTIEAEDYEAIKANGNVGLNHFYYASNDLPQAVDIPSAQLKFSPKEITLDEFACNIGKSDFSLKGKIENYLPYIFKDETIKGSLIHQSKMIDVNEFLMEESEEEATEVEDTTALETIEVPKNIDFVFTSSIDKILYDKLVINDAKGKITVRNGIVSLDGMDMNLLDGKIIMGGAYNTQNIDKPFADFTFNASNIDLTKTANSFSVIDSLMPIAKSSKGKISATLHYNSLLDKEMSPVISSITGGGNLKSPFIEVSNSKVLNGMAQLLKNDKYKKLKAENIDVNFILQDGKIIVKPFSPTVFDKKLTISGEQGFDQSLNYVVKAPVSRKDVAGALGFLSDGFADSGSDYMVDVIIKGTAKDPKMSLDLSEATKQAQKEVGKEAEKVIKEVLKDENVQKSVNEFLKGFGKKKK</sequence>
<keyword evidence="1" id="KW-1133">Transmembrane helix</keyword>
<dbReference type="PANTHER" id="PTHR30441">
    <property type="entry name" value="DUF748 DOMAIN-CONTAINING PROTEIN"/>
    <property type="match status" value="1"/>
</dbReference>